<keyword evidence="6" id="KW-1185">Reference proteome</keyword>
<proteinExistence type="inferred from homology"/>
<comment type="similarity">
    <text evidence="1">Belongs to the SMG8 family.</text>
</comment>
<reference evidence="6" key="1">
    <citation type="submission" date="2013-01" db="EMBL/GenBank/DDBJ databases">
        <title>Draft Genome Sequence of a Mulberry Tree, Morus notabilis C.K. Schneid.</title>
        <authorList>
            <person name="He N."/>
            <person name="Zhao S."/>
        </authorList>
    </citation>
    <scope>NUCLEOTIDE SEQUENCE</scope>
</reference>
<evidence type="ECO:0000313" key="6">
    <source>
        <dbReference type="Proteomes" id="UP000030645"/>
    </source>
</evidence>
<dbReference type="STRING" id="981085.W9RVN9"/>
<dbReference type="InterPro" id="IPR019354">
    <property type="entry name" value="SMG8-like"/>
</dbReference>
<dbReference type="eggNOG" id="KOG3692">
    <property type="taxonomic scope" value="Eukaryota"/>
</dbReference>
<dbReference type="Pfam" id="PF10220">
    <property type="entry name" value="Smg8_Smg9"/>
    <property type="match status" value="1"/>
</dbReference>
<gene>
    <name evidence="5" type="ORF">L484_012770</name>
</gene>
<feature type="compositionally biased region" description="Low complexity" evidence="4">
    <location>
        <begin position="42"/>
        <end position="55"/>
    </location>
</feature>
<evidence type="ECO:0000256" key="4">
    <source>
        <dbReference type="SAM" id="MobiDB-lite"/>
    </source>
</evidence>
<name>W9RVN9_9ROSA</name>
<keyword evidence="2" id="KW-0866">Nonsense-mediated mRNA decay</keyword>
<dbReference type="EMBL" id="KE345743">
    <property type="protein sequence ID" value="EXC13342.1"/>
    <property type="molecule type" value="Genomic_DNA"/>
</dbReference>
<feature type="region of interest" description="Disordered" evidence="4">
    <location>
        <begin position="38"/>
        <end position="58"/>
    </location>
</feature>
<dbReference type="PANTHER" id="PTHR13091:SF0">
    <property type="entry name" value="NONSENSE-MEDIATED MRNA DECAY FACTOR SMG8"/>
    <property type="match status" value="1"/>
</dbReference>
<protein>
    <recommendedName>
        <fullName evidence="3">Nonsense-mediated mRNA decay factor SMG8</fullName>
    </recommendedName>
</protein>
<organism evidence="5 6">
    <name type="scientific">Morus notabilis</name>
    <dbReference type="NCBI Taxonomy" id="981085"/>
    <lineage>
        <taxon>Eukaryota</taxon>
        <taxon>Viridiplantae</taxon>
        <taxon>Streptophyta</taxon>
        <taxon>Embryophyta</taxon>
        <taxon>Tracheophyta</taxon>
        <taxon>Spermatophyta</taxon>
        <taxon>Magnoliopsida</taxon>
        <taxon>eudicotyledons</taxon>
        <taxon>Gunneridae</taxon>
        <taxon>Pentapetalae</taxon>
        <taxon>rosids</taxon>
        <taxon>fabids</taxon>
        <taxon>Rosales</taxon>
        <taxon>Moraceae</taxon>
        <taxon>Moreae</taxon>
        <taxon>Morus</taxon>
    </lineage>
</organism>
<dbReference type="Proteomes" id="UP000030645">
    <property type="component" value="Unassembled WGS sequence"/>
</dbReference>
<evidence type="ECO:0000313" key="5">
    <source>
        <dbReference type="EMBL" id="EXC13342.1"/>
    </source>
</evidence>
<dbReference type="GO" id="GO:0000184">
    <property type="term" value="P:nuclear-transcribed mRNA catabolic process, nonsense-mediated decay"/>
    <property type="evidence" value="ECO:0007669"/>
    <property type="project" value="UniProtKB-KW"/>
</dbReference>
<dbReference type="AlphaFoldDB" id="W9RVN9"/>
<evidence type="ECO:0000256" key="3">
    <source>
        <dbReference type="ARBA" id="ARBA00029509"/>
    </source>
</evidence>
<sequence>MPGLGSYTSLFPGQCTPVMLFVFIDDFCDLPNPSSNVEESTDASLHSQSSSLSGLTRPNLPVNVSGPVVVLARSTIKSEGGLRKKLQSSLEAQVRFLIKKCRILSGLEISHGGSRSGGVSSSAPLFSLDSSCAVVLLDRSANQRGESLEFSTELVEDVLNGKATLDSLLLESHGQSANKEDVTSVKECIFRQCDILRGKVTLTSNSNGTAAGVGMVVAAAALAASGKIFTTPELLNLDDSLSSSQQILHGILSAKGGCLEEIEISKRKPRLRNPQPSEGFALKNMDPLDVVVSWLESGKGLKAKFSTLWCERTLPAAKEFMVKGPAVQYFAKKLEDECTAIWELGRQLCDAVSLTGKPCMHQRHDIQSGEAVLGAAVKSLCSGYVFLHGCACGRSRRLWLDPFDFESANVTSNCFPECDKLLPALQLPKVTDAGPVQPSSWSLIRVGGARYYEPSKGLLQSGFSATQKFLFKWEIILEKQKSPNGLTAASMHQDSAIKLSADPKFKHKASTDIRSTADMQLYYSKKFSHKITHQLELQTRISELNGPSDSFC</sequence>
<evidence type="ECO:0000256" key="1">
    <source>
        <dbReference type="ARBA" id="ARBA00006443"/>
    </source>
</evidence>
<dbReference type="PANTHER" id="PTHR13091">
    <property type="entry name" value="AMPLIFIED IN BREAST CANCER 2-RELATED"/>
    <property type="match status" value="1"/>
</dbReference>
<accession>W9RVN9</accession>
<evidence type="ECO:0000256" key="2">
    <source>
        <dbReference type="ARBA" id="ARBA00023161"/>
    </source>
</evidence>